<dbReference type="Pfam" id="PF11377">
    <property type="entry name" value="DUF3180"/>
    <property type="match status" value="1"/>
</dbReference>
<keyword evidence="3" id="KW-1185">Reference proteome</keyword>
<dbReference type="Proteomes" id="UP000540656">
    <property type="component" value="Unassembled WGS sequence"/>
</dbReference>
<keyword evidence="1" id="KW-0472">Membrane</keyword>
<proteinExistence type="predicted"/>
<evidence type="ECO:0000313" key="2">
    <source>
        <dbReference type="EMBL" id="NYG58930.1"/>
    </source>
</evidence>
<feature type="transmembrane region" description="Helical" evidence="1">
    <location>
        <begin position="89"/>
        <end position="113"/>
    </location>
</feature>
<dbReference type="AlphaFoldDB" id="A0A7Y9RZ59"/>
<keyword evidence="1" id="KW-0812">Transmembrane</keyword>
<organism evidence="2 3">
    <name type="scientific">Nocardioides daedukensis</name>
    <dbReference type="NCBI Taxonomy" id="634462"/>
    <lineage>
        <taxon>Bacteria</taxon>
        <taxon>Bacillati</taxon>
        <taxon>Actinomycetota</taxon>
        <taxon>Actinomycetes</taxon>
        <taxon>Propionibacteriales</taxon>
        <taxon>Nocardioidaceae</taxon>
        <taxon>Nocardioides</taxon>
    </lineage>
</organism>
<reference evidence="2 3" key="1">
    <citation type="submission" date="2020-07" db="EMBL/GenBank/DDBJ databases">
        <title>Sequencing the genomes of 1000 actinobacteria strains.</title>
        <authorList>
            <person name="Klenk H.-P."/>
        </authorList>
    </citation>
    <scope>NUCLEOTIDE SEQUENCE [LARGE SCALE GENOMIC DNA]</scope>
    <source>
        <strain evidence="2 3">DSM 23819</strain>
    </source>
</reference>
<comment type="caution">
    <text evidence="2">The sequence shown here is derived from an EMBL/GenBank/DDBJ whole genome shotgun (WGS) entry which is preliminary data.</text>
</comment>
<name>A0A7Y9RZ59_9ACTN</name>
<feature type="transmembrane region" description="Helical" evidence="1">
    <location>
        <begin position="46"/>
        <end position="68"/>
    </location>
</feature>
<feature type="transmembrane region" description="Helical" evidence="1">
    <location>
        <begin position="12"/>
        <end position="34"/>
    </location>
</feature>
<evidence type="ECO:0000313" key="3">
    <source>
        <dbReference type="Proteomes" id="UP000540656"/>
    </source>
</evidence>
<dbReference type="InterPro" id="IPR021517">
    <property type="entry name" value="DUF3180"/>
</dbReference>
<evidence type="ECO:0008006" key="4">
    <source>
        <dbReference type="Google" id="ProtNLM"/>
    </source>
</evidence>
<keyword evidence="1" id="KW-1133">Transmembrane helix</keyword>
<feature type="transmembrane region" description="Helical" evidence="1">
    <location>
        <begin position="125"/>
        <end position="144"/>
    </location>
</feature>
<protein>
    <recommendedName>
        <fullName evidence="4">DUF3180 domain-containing protein</fullName>
    </recommendedName>
</protein>
<accession>A0A7Y9RZ59</accession>
<evidence type="ECO:0000256" key="1">
    <source>
        <dbReference type="SAM" id="Phobius"/>
    </source>
</evidence>
<dbReference type="RefSeq" id="WP_179502039.1">
    <property type="nucleotide sequence ID" value="NZ_JACCAA010000001.1"/>
</dbReference>
<dbReference type="EMBL" id="JACCAA010000001">
    <property type="protein sequence ID" value="NYG58930.1"/>
    <property type="molecule type" value="Genomic_DNA"/>
</dbReference>
<sequence>MTRDQSPEPHVTPTPFAALAAWGVVGLVGGWALRPLTQNYADSSPVVTWLQVAALVFVAAFLAGTAWVTHRTISRRSWIDPHKAVNLLVLAKACALVGALVAGGYAGYAIAWIGEPAELAEQRMIRSGLAAVAGLAMCVAALLLERACRVRDDGEEA</sequence>
<gene>
    <name evidence="2" type="ORF">BJ980_001853</name>
</gene>